<evidence type="ECO:0000313" key="3">
    <source>
        <dbReference type="Proteomes" id="UP000030689"/>
    </source>
</evidence>
<protein>
    <submittedName>
        <fullName evidence="2">Uncharacterized protein</fullName>
    </submittedName>
</protein>
<dbReference type="AlphaFoldDB" id="V4M574"/>
<keyword evidence="1" id="KW-0732">Signal</keyword>
<name>V4M574_EUTSA</name>
<gene>
    <name evidence="2" type="ORF">EUTSA_v10002119mg</name>
</gene>
<feature type="chain" id="PRO_5004722397" evidence="1">
    <location>
        <begin position="27"/>
        <end position="133"/>
    </location>
</feature>
<feature type="signal peptide" evidence="1">
    <location>
        <begin position="1"/>
        <end position="26"/>
    </location>
</feature>
<keyword evidence="3" id="KW-1185">Reference proteome</keyword>
<dbReference type="Proteomes" id="UP000030689">
    <property type="component" value="Unassembled WGS sequence"/>
</dbReference>
<evidence type="ECO:0000313" key="2">
    <source>
        <dbReference type="EMBL" id="ESQ50087.1"/>
    </source>
</evidence>
<proteinExistence type="predicted"/>
<reference evidence="2 3" key="1">
    <citation type="journal article" date="2013" name="Front. Plant Sci.">
        <title>The Reference Genome of the Halophytic Plant Eutrema salsugineum.</title>
        <authorList>
            <person name="Yang R."/>
            <person name="Jarvis D.E."/>
            <person name="Chen H."/>
            <person name="Beilstein M.A."/>
            <person name="Grimwood J."/>
            <person name="Jenkins J."/>
            <person name="Shu S."/>
            <person name="Prochnik S."/>
            <person name="Xin M."/>
            <person name="Ma C."/>
            <person name="Schmutz J."/>
            <person name="Wing R.A."/>
            <person name="Mitchell-Olds T."/>
            <person name="Schumaker K.S."/>
            <person name="Wang X."/>
        </authorList>
    </citation>
    <scope>NUCLEOTIDE SEQUENCE [LARGE SCALE GENOMIC DNA]</scope>
</reference>
<accession>V4M574</accession>
<dbReference type="EMBL" id="KI517398">
    <property type="protein sequence ID" value="ESQ50087.1"/>
    <property type="molecule type" value="Genomic_DNA"/>
</dbReference>
<dbReference type="Gramene" id="ESQ50087">
    <property type="protein sequence ID" value="ESQ50087"/>
    <property type="gene ID" value="EUTSA_v10002119mg"/>
</dbReference>
<organism evidence="2 3">
    <name type="scientific">Eutrema salsugineum</name>
    <name type="common">Saltwater cress</name>
    <name type="synonym">Sisymbrium salsugineum</name>
    <dbReference type="NCBI Taxonomy" id="72664"/>
    <lineage>
        <taxon>Eukaryota</taxon>
        <taxon>Viridiplantae</taxon>
        <taxon>Streptophyta</taxon>
        <taxon>Embryophyta</taxon>
        <taxon>Tracheophyta</taxon>
        <taxon>Spermatophyta</taxon>
        <taxon>Magnoliopsida</taxon>
        <taxon>eudicotyledons</taxon>
        <taxon>Gunneridae</taxon>
        <taxon>Pentapetalae</taxon>
        <taxon>rosids</taxon>
        <taxon>malvids</taxon>
        <taxon>Brassicales</taxon>
        <taxon>Brassicaceae</taxon>
        <taxon>Eutremeae</taxon>
        <taxon>Eutrema</taxon>
    </lineage>
</organism>
<evidence type="ECO:0000256" key="1">
    <source>
        <dbReference type="SAM" id="SignalP"/>
    </source>
</evidence>
<sequence>MSSSIVSSMLFLLFLVCPLYMDEAFGAQTEIRKLKETIKMRRNLEGDEHRSSNMLVPPSVSRQCGGEYFLKNTATTYHSEDEFSPSPGDSLSYYCRKCDSLNHCTIYLCTTIEHSVQCKHCSNKIYITGQNFP</sequence>